<evidence type="ECO:0000313" key="1">
    <source>
        <dbReference type="EMBL" id="XDJ26124.1"/>
    </source>
</evidence>
<accession>A0AB39CFC5</accession>
<name>A0AB39CFC5_9CAUD</name>
<reference evidence="1" key="1">
    <citation type="submission" date="2024-07" db="EMBL/GenBank/DDBJ databases">
        <title>vB_CacS-HV1, a novel Pahexavirus bacteriophage with lytic and anti-biofilm potential against Cutibacterium acnes.</title>
        <authorList>
            <person name="Xu J."/>
            <person name="Li X."/>
        </authorList>
    </citation>
    <scope>NUCLEOTIDE SEQUENCE</scope>
</reference>
<organism evidence="1">
    <name type="scientific">Cutibacterium phage vB_CacS-HV1</name>
    <dbReference type="NCBI Taxonomy" id="3236917"/>
    <lineage>
        <taxon>Viruses</taxon>
        <taxon>Duplodnaviria</taxon>
        <taxon>Heunggongvirae</taxon>
        <taxon>Uroviricota</taxon>
        <taxon>Caudoviricetes</taxon>
        <taxon>Pahexavirus</taxon>
    </lineage>
</organism>
<proteinExistence type="predicted"/>
<sequence>MANIDAAHIPVELCGFTAGEWLPLVVAEHGAIGGDECVGA</sequence>
<protein>
    <submittedName>
        <fullName evidence="1">Uncharacterized protein</fullName>
    </submittedName>
</protein>
<dbReference type="EMBL" id="PQ037195">
    <property type="protein sequence ID" value="XDJ26124.1"/>
    <property type="molecule type" value="Genomic_DNA"/>
</dbReference>